<protein>
    <submittedName>
        <fullName evidence="1">YIPF1-like protein</fullName>
    </submittedName>
</protein>
<proteinExistence type="predicted"/>
<keyword evidence="2" id="KW-1185">Reference proteome</keyword>
<accession>A0A392RCX3</accession>
<dbReference type="EMBL" id="LXQA010213573">
    <property type="protein sequence ID" value="MCI34431.1"/>
    <property type="molecule type" value="Genomic_DNA"/>
</dbReference>
<evidence type="ECO:0000313" key="1">
    <source>
        <dbReference type="EMBL" id="MCI34431.1"/>
    </source>
</evidence>
<dbReference type="AlphaFoldDB" id="A0A392RCX3"/>
<feature type="non-terminal residue" evidence="1">
    <location>
        <position position="1"/>
    </location>
</feature>
<comment type="caution">
    <text evidence="1">The sequence shown here is derived from an EMBL/GenBank/DDBJ whole genome shotgun (WGS) entry which is preliminary data.</text>
</comment>
<name>A0A392RCX3_9FABA</name>
<organism evidence="1 2">
    <name type="scientific">Trifolium medium</name>
    <dbReference type="NCBI Taxonomy" id="97028"/>
    <lineage>
        <taxon>Eukaryota</taxon>
        <taxon>Viridiplantae</taxon>
        <taxon>Streptophyta</taxon>
        <taxon>Embryophyta</taxon>
        <taxon>Tracheophyta</taxon>
        <taxon>Spermatophyta</taxon>
        <taxon>Magnoliopsida</taxon>
        <taxon>eudicotyledons</taxon>
        <taxon>Gunneridae</taxon>
        <taxon>Pentapetalae</taxon>
        <taxon>rosids</taxon>
        <taxon>fabids</taxon>
        <taxon>Fabales</taxon>
        <taxon>Fabaceae</taxon>
        <taxon>Papilionoideae</taxon>
        <taxon>50 kb inversion clade</taxon>
        <taxon>NPAAA clade</taxon>
        <taxon>Hologalegina</taxon>
        <taxon>IRL clade</taxon>
        <taxon>Trifolieae</taxon>
        <taxon>Trifolium</taxon>
    </lineage>
</organism>
<sequence>RLYDLVENKSSMAVEMFSLGWAEGGGSWEWQRRLWAWEEELLGECRALLHDIVLQTHSSDTWQ</sequence>
<evidence type="ECO:0000313" key="2">
    <source>
        <dbReference type="Proteomes" id="UP000265520"/>
    </source>
</evidence>
<reference evidence="1 2" key="1">
    <citation type="journal article" date="2018" name="Front. Plant Sci.">
        <title>Red Clover (Trifolium pratense) and Zigzag Clover (T. medium) - A Picture of Genomic Similarities and Differences.</title>
        <authorList>
            <person name="Dluhosova J."/>
            <person name="Istvanek J."/>
            <person name="Nedelnik J."/>
            <person name="Repkova J."/>
        </authorList>
    </citation>
    <scope>NUCLEOTIDE SEQUENCE [LARGE SCALE GENOMIC DNA]</scope>
    <source>
        <strain evidence="2">cv. 10/8</strain>
        <tissue evidence="1">Leaf</tissue>
    </source>
</reference>
<dbReference type="Proteomes" id="UP000265520">
    <property type="component" value="Unassembled WGS sequence"/>
</dbReference>